<organism evidence="2 3">
    <name type="scientific">Undibacterium oligocarboniphilum</name>
    <dbReference type="NCBI Taxonomy" id="666702"/>
    <lineage>
        <taxon>Bacteria</taxon>
        <taxon>Pseudomonadati</taxon>
        <taxon>Pseudomonadota</taxon>
        <taxon>Betaproteobacteria</taxon>
        <taxon>Burkholderiales</taxon>
        <taxon>Oxalobacteraceae</taxon>
        <taxon>Undibacterium</taxon>
    </lineage>
</organism>
<comment type="caution">
    <text evidence="2">The sequence shown here is derived from an EMBL/GenBank/DDBJ whole genome shotgun (WGS) entry which is preliminary data.</text>
</comment>
<accession>A0A850QHN8</accession>
<keyword evidence="2" id="KW-0808">Transferase</keyword>
<feature type="domain" description="BioF2-like acetyltransferase" evidence="1">
    <location>
        <begin position="188"/>
        <end position="332"/>
    </location>
</feature>
<dbReference type="InterPro" id="IPR016181">
    <property type="entry name" value="Acyl_CoA_acyltransferase"/>
</dbReference>
<dbReference type="GO" id="GO:0016740">
    <property type="term" value="F:transferase activity"/>
    <property type="evidence" value="ECO:0007669"/>
    <property type="project" value="UniProtKB-KW"/>
</dbReference>
<dbReference type="SUPFAM" id="SSF55729">
    <property type="entry name" value="Acyl-CoA N-acyltransferases (Nat)"/>
    <property type="match status" value="1"/>
</dbReference>
<keyword evidence="3" id="KW-1185">Reference proteome</keyword>
<dbReference type="Gene3D" id="3.40.630.30">
    <property type="match status" value="1"/>
</dbReference>
<dbReference type="RefSeq" id="WP_176804168.1">
    <property type="nucleotide sequence ID" value="NZ_JABXYJ010000006.1"/>
</dbReference>
<protein>
    <submittedName>
        <fullName evidence="2">GNAT family N-acetyltransferase</fullName>
    </submittedName>
</protein>
<evidence type="ECO:0000313" key="2">
    <source>
        <dbReference type="EMBL" id="NVO78649.1"/>
    </source>
</evidence>
<gene>
    <name evidence="2" type="ORF">HV832_12490</name>
</gene>
<sequence>MSGLPPTLKKILITEKTGLTKLATAWRALEQKVSHALPFQTYDWNLCWWKIFNDNSLLHRNLPVIAAIFNGNELVAVMPLTNSHIGFQRIFLYRYVRPFGADPNLTELRIPLALPGYEQVILGMWEELARHEMFGLTEFQIIHQSHQVKLFLLNNHALHPLTERNIPNYILHLNSDWPSFKSQLKRNIKESLRRCYNSLKRDSLQMEFVVFQGREQVQRHLPAFYALHRHRAAAANTVEHPDYFSNPRHQAFLSLLLDSPFASRMYLFCLKLNQNIVALRLGFRMNDELYLYYSGYDLAYARYSVMTTVLAETIQWAFQQDIRRINLSVGEDISKTRWNPEVIQYTEYQCVRNSWWRRYTGEQIFHLRQIKKNLRPQLRSVK</sequence>
<dbReference type="InterPro" id="IPR038740">
    <property type="entry name" value="BioF2-like_GNAT_dom"/>
</dbReference>
<evidence type="ECO:0000259" key="1">
    <source>
        <dbReference type="Pfam" id="PF13480"/>
    </source>
</evidence>
<evidence type="ECO:0000313" key="3">
    <source>
        <dbReference type="Proteomes" id="UP000588051"/>
    </source>
</evidence>
<reference evidence="2 3" key="1">
    <citation type="submission" date="2020-06" db="EMBL/GenBank/DDBJ databases">
        <authorList>
            <person name="Qiu C."/>
            <person name="Liu Z."/>
        </authorList>
    </citation>
    <scope>NUCLEOTIDE SEQUENCE [LARGE SCALE GENOMIC DNA]</scope>
    <source>
        <strain evidence="2 3">EM 1</strain>
    </source>
</reference>
<dbReference type="Pfam" id="PF13480">
    <property type="entry name" value="Acetyltransf_6"/>
    <property type="match status" value="1"/>
</dbReference>
<name>A0A850QHN8_9BURK</name>
<dbReference type="EMBL" id="JABXYJ010000006">
    <property type="protein sequence ID" value="NVO78649.1"/>
    <property type="molecule type" value="Genomic_DNA"/>
</dbReference>
<proteinExistence type="predicted"/>
<dbReference type="Proteomes" id="UP000588051">
    <property type="component" value="Unassembled WGS sequence"/>
</dbReference>
<dbReference type="AlphaFoldDB" id="A0A850QHN8"/>